<dbReference type="SUPFAM" id="SSF56529">
    <property type="entry name" value="FAH"/>
    <property type="match status" value="1"/>
</dbReference>
<dbReference type="InterPro" id="IPR036663">
    <property type="entry name" value="Fumarylacetoacetase_C_sf"/>
</dbReference>
<dbReference type="RefSeq" id="WP_198568466.1">
    <property type="nucleotide sequence ID" value="NZ_CP066167.1"/>
</dbReference>
<dbReference type="GO" id="GO:0008684">
    <property type="term" value="F:2-oxopent-4-enoate hydratase activity"/>
    <property type="evidence" value="ECO:0007669"/>
    <property type="project" value="TreeGrafter"/>
</dbReference>
<dbReference type="InterPro" id="IPR050772">
    <property type="entry name" value="Hydratase-Decarb/MhpD_sf"/>
</dbReference>
<gene>
    <name evidence="2" type="ORF">I6N98_11290</name>
</gene>
<evidence type="ECO:0000313" key="3">
    <source>
        <dbReference type="Proteomes" id="UP000596063"/>
    </source>
</evidence>
<dbReference type="KEGG" id="snan:I6N98_11290"/>
<dbReference type="Proteomes" id="UP000596063">
    <property type="component" value="Chromosome"/>
</dbReference>
<evidence type="ECO:0000313" key="2">
    <source>
        <dbReference type="EMBL" id="QQD16964.1"/>
    </source>
</evidence>
<dbReference type="PANTHER" id="PTHR30143">
    <property type="entry name" value="ACID HYDRATASE"/>
    <property type="match status" value="1"/>
</dbReference>
<reference evidence="2 3" key="1">
    <citation type="submission" date="2020-12" db="EMBL/GenBank/DDBJ databases">
        <authorList>
            <person name="Shan Y."/>
        </authorList>
    </citation>
    <scope>NUCLEOTIDE SEQUENCE [LARGE SCALE GENOMIC DNA]</scope>
    <source>
        <strain evidence="3">csc3.9</strain>
    </source>
</reference>
<dbReference type="EMBL" id="CP066167">
    <property type="protein sequence ID" value="QQD16964.1"/>
    <property type="molecule type" value="Genomic_DNA"/>
</dbReference>
<name>A0A7T4QYC4_9GAMM</name>
<accession>A0A7T4QYC4</accession>
<organism evidence="2 3">
    <name type="scientific">Spongiibacter nanhainus</name>
    <dbReference type="NCBI Taxonomy" id="2794344"/>
    <lineage>
        <taxon>Bacteria</taxon>
        <taxon>Pseudomonadati</taxon>
        <taxon>Pseudomonadota</taxon>
        <taxon>Gammaproteobacteria</taxon>
        <taxon>Cellvibrionales</taxon>
        <taxon>Spongiibacteraceae</taxon>
        <taxon>Spongiibacter</taxon>
    </lineage>
</organism>
<keyword evidence="3" id="KW-1185">Reference proteome</keyword>
<evidence type="ECO:0000256" key="1">
    <source>
        <dbReference type="SAM" id="SignalP"/>
    </source>
</evidence>
<proteinExistence type="predicted"/>
<dbReference type="GO" id="GO:0005737">
    <property type="term" value="C:cytoplasm"/>
    <property type="evidence" value="ECO:0007669"/>
    <property type="project" value="TreeGrafter"/>
</dbReference>
<feature type="chain" id="PRO_5032627046" evidence="1">
    <location>
        <begin position="28"/>
        <end position="263"/>
    </location>
</feature>
<sequence length="263" mass="27842">MSKSSWQIASRCLAVSIFLCLAGLASAAEPDNFDQAYRDQRAKQLQLLAGEPPFGFKAGLTSLASREAFGSDRSVAGVLRQGSRSGSALSLGNFGKGRVEMELAYQLAEPVSEPVASEAALRAKVARVAPALEFPDLALLGAKPESVLAIVRGNVAAHRAVVGAATELVELEPNELTARLFRDEQRVSTSRASAVIGGQWQALLSLINTLVAAGWTLYPDQWLLTGALDGMHPLQAGRYRLVVDGLDELEVDVAAAATADSRN</sequence>
<dbReference type="AlphaFoldDB" id="A0A7T4QYC4"/>
<protein>
    <submittedName>
        <fullName evidence="2">Uncharacterized protein</fullName>
    </submittedName>
</protein>
<feature type="signal peptide" evidence="1">
    <location>
        <begin position="1"/>
        <end position="27"/>
    </location>
</feature>
<keyword evidence="1" id="KW-0732">Signal</keyword>
<dbReference type="Gene3D" id="3.90.850.10">
    <property type="entry name" value="Fumarylacetoacetase-like, C-terminal domain"/>
    <property type="match status" value="1"/>
</dbReference>
<dbReference type="PANTHER" id="PTHR30143:SF0">
    <property type="entry name" value="2-KETO-4-PENTENOATE HYDRATASE"/>
    <property type="match status" value="1"/>
</dbReference>